<dbReference type="STRING" id="868864.Dester_0796"/>
<sequence>MGLKAQLLQDMKEAMRAKDKVRLSTIRMINSLIKNAEIEKRGELTDDEIIQLLMKYAKQRKEAIEMYEKGGRQDLVEKEKAELAVVESYLPKQMSEEEIRELVKEAIEATGASSPKDIGKVMQHVMPKVKGRADGSVVNKIVREMLANG</sequence>
<reference evidence="2" key="2">
    <citation type="submission" date="2011-02" db="EMBL/GenBank/DDBJ databases">
        <title>The complete genome of Desulfurobacterium thermolithotrophum DSM 11699.</title>
        <authorList>
            <consortium name="US DOE Joint Genome Institute (JGI-PGF)"/>
            <person name="Lucas S."/>
            <person name="Copeland A."/>
            <person name="Lapidus A."/>
            <person name="Bruce D."/>
            <person name="Goodwin L."/>
            <person name="Pitluck S."/>
            <person name="Kyrpides N."/>
            <person name="Mavromatis K."/>
            <person name="Pagani I."/>
            <person name="Ivanova N."/>
            <person name="Mikhailova N."/>
            <person name="Daligault H."/>
            <person name="Detter J.C."/>
            <person name="Tapia R."/>
            <person name="Han C."/>
            <person name="Land M."/>
            <person name="Hauser L."/>
            <person name="Markowitz V."/>
            <person name="Cheng J.-F."/>
            <person name="Hugenholtz P."/>
            <person name="Woyke T."/>
            <person name="Wu D."/>
            <person name="Spring S."/>
            <person name="Brambilla E."/>
            <person name="Klenk H.-P."/>
            <person name="Eisen J.A."/>
        </authorList>
    </citation>
    <scope>NUCLEOTIDE SEQUENCE [LARGE SCALE GENOMIC DNA]</scope>
    <source>
        <strain evidence="2">DSM 11699 / BSA</strain>
    </source>
</reference>
<name>F0S3L5_DESTD</name>
<dbReference type="EMBL" id="CP002543">
    <property type="protein sequence ID" value="ADY73437.1"/>
    <property type="molecule type" value="Genomic_DNA"/>
</dbReference>
<dbReference type="InterPro" id="IPR023168">
    <property type="entry name" value="GatB_Yqey_C_2"/>
</dbReference>
<dbReference type="Pfam" id="PF09424">
    <property type="entry name" value="YqeY"/>
    <property type="match status" value="1"/>
</dbReference>
<dbReference type="eggNOG" id="COG1610">
    <property type="taxonomic scope" value="Bacteria"/>
</dbReference>
<dbReference type="RefSeq" id="WP_013638391.1">
    <property type="nucleotide sequence ID" value="NC_015185.1"/>
</dbReference>
<accession>F0S3L5</accession>
<keyword evidence="2" id="KW-1185">Reference proteome</keyword>
<protein>
    <recommendedName>
        <fullName evidence="3">GatB/YqeY domain-containing protein</fullName>
    </recommendedName>
</protein>
<organism evidence="1 2">
    <name type="scientific">Desulfurobacterium thermolithotrophum (strain DSM 11699 / BSA)</name>
    <dbReference type="NCBI Taxonomy" id="868864"/>
    <lineage>
        <taxon>Bacteria</taxon>
        <taxon>Pseudomonadati</taxon>
        <taxon>Aquificota</taxon>
        <taxon>Aquificia</taxon>
        <taxon>Desulfurobacteriales</taxon>
        <taxon>Desulfurobacteriaceae</taxon>
        <taxon>Desulfurobacterium</taxon>
    </lineage>
</organism>
<dbReference type="KEGG" id="dte:Dester_0796"/>
<dbReference type="InterPro" id="IPR042184">
    <property type="entry name" value="YqeY/Aim41_N"/>
</dbReference>
<evidence type="ECO:0008006" key="3">
    <source>
        <dbReference type="Google" id="ProtNLM"/>
    </source>
</evidence>
<dbReference type="InterPro" id="IPR003789">
    <property type="entry name" value="Asn/Gln_tRNA_amidoTrase-B-like"/>
</dbReference>
<dbReference type="GO" id="GO:0016884">
    <property type="term" value="F:carbon-nitrogen ligase activity, with glutamine as amido-N-donor"/>
    <property type="evidence" value="ECO:0007669"/>
    <property type="project" value="InterPro"/>
</dbReference>
<dbReference type="Gene3D" id="1.10.1510.10">
    <property type="entry name" value="Uncharacterised protein YqeY/AIM41 PF09424, N-terminal domain"/>
    <property type="match status" value="1"/>
</dbReference>
<dbReference type="Proteomes" id="UP000007102">
    <property type="component" value="Chromosome"/>
</dbReference>
<dbReference type="SUPFAM" id="SSF89095">
    <property type="entry name" value="GatB/YqeY motif"/>
    <property type="match status" value="1"/>
</dbReference>
<dbReference type="PANTHER" id="PTHR28055">
    <property type="entry name" value="ALTERED INHERITANCE OF MITOCHONDRIA PROTEIN 41, MITOCHONDRIAL"/>
    <property type="match status" value="1"/>
</dbReference>
<proteinExistence type="predicted"/>
<reference evidence="1 2" key="1">
    <citation type="journal article" date="2011" name="Stand. Genomic Sci.">
        <title>Complete genome sequence of the thermophilic sulfur-reducer Desulfurobacterium thermolithotrophum type strain (BSA(T)) from a deep-sea hydrothermal vent.</title>
        <authorList>
            <person name="Goker M."/>
            <person name="Daligault H."/>
            <person name="Mwirichia R."/>
            <person name="Lapidus A."/>
            <person name="Lucas S."/>
            <person name="Deshpande S."/>
            <person name="Pagani I."/>
            <person name="Tapia R."/>
            <person name="Cheng J.F."/>
            <person name="Goodwin L."/>
            <person name="Pitluck S."/>
            <person name="Liolios K."/>
            <person name="Ivanova N."/>
            <person name="Mavromatis K."/>
            <person name="Mikhailova N."/>
            <person name="Pati A."/>
            <person name="Chen A."/>
            <person name="Palaniappan K."/>
            <person name="Han C."/>
            <person name="Land M."/>
            <person name="Hauser L."/>
            <person name="Pan C."/>
            <person name="Brambilla E.M."/>
            <person name="Rohde M."/>
            <person name="Spring S."/>
            <person name="Sikorski J."/>
            <person name="Wirth R."/>
            <person name="Detter J.C."/>
            <person name="Woyke T."/>
            <person name="Bristow J."/>
            <person name="Eisen J.A."/>
            <person name="Markowitz V."/>
            <person name="Hugenholtz P."/>
            <person name="Kyrpides N.C."/>
            <person name="Klenk H.P."/>
        </authorList>
    </citation>
    <scope>NUCLEOTIDE SEQUENCE [LARGE SCALE GENOMIC DNA]</scope>
    <source>
        <strain evidence="2">DSM 11699 / BSA</strain>
    </source>
</reference>
<dbReference type="HOGENOM" id="CLU_079430_2_1_0"/>
<dbReference type="InterPro" id="IPR019004">
    <property type="entry name" value="YqeY/Aim41"/>
</dbReference>
<dbReference type="PANTHER" id="PTHR28055:SF1">
    <property type="entry name" value="ALTERED INHERITANCE OF MITOCHONDRIA PROTEIN 41, MITOCHONDRIAL"/>
    <property type="match status" value="1"/>
</dbReference>
<evidence type="ECO:0000313" key="2">
    <source>
        <dbReference type="Proteomes" id="UP000007102"/>
    </source>
</evidence>
<evidence type="ECO:0000313" key="1">
    <source>
        <dbReference type="EMBL" id="ADY73437.1"/>
    </source>
</evidence>
<dbReference type="AlphaFoldDB" id="F0S3L5"/>
<gene>
    <name evidence="1" type="ordered locus">Dester_0796</name>
</gene>
<dbReference type="OrthoDB" id="9794041at2"/>
<dbReference type="Gene3D" id="1.10.10.410">
    <property type="match status" value="1"/>
</dbReference>
<dbReference type="InParanoid" id="F0S3L5"/>